<dbReference type="Gene3D" id="1.25.40.10">
    <property type="entry name" value="Tetratricopeptide repeat domain"/>
    <property type="match status" value="4"/>
</dbReference>
<dbReference type="HOGENOM" id="CLU_002706_0_1_1"/>
<dbReference type="FunFam" id="1.25.40.10:FF:001452">
    <property type="entry name" value="Vegetative storage protein"/>
    <property type="match status" value="1"/>
</dbReference>
<feature type="repeat" description="PPR" evidence="3">
    <location>
        <begin position="289"/>
        <end position="323"/>
    </location>
</feature>
<reference evidence="4" key="1">
    <citation type="submission" date="2015-04" db="UniProtKB">
        <authorList>
            <consortium name="EnsemblPlants"/>
        </authorList>
    </citation>
    <scope>IDENTIFICATION</scope>
</reference>
<keyword evidence="5" id="KW-1185">Reference proteome</keyword>
<dbReference type="Proteomes" id="UP000026961">
    <property type="component" value="Chromosome 5"/>
</dbReference>
<dbReference type="GO" id="GO:0003723">
    <property type="term" value="F:RNA binding"/>
    <property type="evidence" value="ECO:0007669"/>
    <property type="project" value="InterPro"/>
</dbReference>
<name>A0A0D9ZUE1_9ORYZ</name>
<evidence type="ECO:0000313" key="4">
    <source>
        <dbReference type="EnsemblPlants" id="OGLUM05G03720.1"/>
    </source>
</evidence>
<evidence type="ECO:0000313" key="5">
    <source>
        <dbReference type="Proteomes" id="UP000026961"/>
    </source>
</evidence>
<keyword evidence="2" id="KW-0809">Transit peptide</keyword>
<evidence type="ECO:0000256" key="2">
    <source>
        <dbReference type="ARBA" id="ARBA00022946"/>
    </source>
</evidence>
<dbReference type="PROSITE" id="PS51375">
    <property type="entry name" value="PPR"/>
    <property type="match status" value="3"/>
</dbReference>
<evidence type="ECO:0000256" key="1">
    <source>
        <dbReference type="ARBA" id="ARBA00022737"/>
    </source>
</evidence>
<evidence type="ECO:0000256" key="3">
    <source>
        <dbReference type="PROSITE-ProRule" id="PRU00708"/>
    </source>
</evidence>
<dbReference type="Gramene" id="OGLUM05G03720.1">
    <property type="protein sequence ID" value="OGLUM05G03720.1"/>
    <property type="gene ID" value="OGLUM05G03720"/>
</dbReference>
<evidence type="ECO:0008006" key="6">
    <source>
        <dbReference type="Google" id="ProtNLM"/>
    </source>
</evidence>
<proteinExistence type="predicted"/>
<dbReference type="NCBIfam" id="TIGR00756">
    <property type="entry name" value="PPR"/>
    <property type="match status" value="3"/>
</dbReference>
<dbReference type="Pfam" id="PF13041">
    <property type="entry name" value="PPR_2"/>
    <property type="match status" value="2"/>
</dbReference>
<feature type="repeat" description="PPR" evidence="3">
    <location>
        <begin position="188"/>
        <end position="222"/>
    </location>
</feature>
<dbReference type="AlphaFoldDB" id="A0A0D9ZUE1"/>
<organism evidence="4">
    <name type="scientific">Oryza glumipatula</name>
    <dbReference type="NCBI Taxonomy" id="40148"/>
    <lineage>
        <taxon>Eukaryota</taxon>
        <taxon>Viridiplantae</taxon>
        <taxon>Streptophyta</taxon>
        <taxon>Embryophyta</taxon>
        <taxon>Tracheophyta</taxon>
        <taxon>Spermatophyta</taxon>
        <taxon>Magnoliopsida</taxon>
        <taxon>Liliopsida</taxon>
        <taxon>Poales</taxon>
        <taxon>Poaceae</taxon>
        <taxon>BOP clade</taxon>
        <taxon>Oryzoideae</taxon>
        <taxon>Oryzeae</taxon>
        <taxon>Oryzinae</taxon>
        <taxon>Oryza</taxon>
    </lineage>
</organism>
<dbReference type="Pfam" id="PF20431">
    <property type="entry name" value="E_motif"/>
    <property type="match status" value="1"/>
</dbReference>
<sequence>MSRHGLPWQSPAVEWWDATSLAGALKAAANRRSAKLVMPLHAVLLKLGLSASAILATSLAHLALRCGLPGYARGVFDEMPHRDVVSWTSLITGHAHQGLYQDSLALLRRMVISGVVPNGYSLSGALLACAGIGPGALAAGKEIHARVVKMSLHGSVDAVVENGVLDMYTRCGKIDYARKLFGVMLVRDIVAWNSMMAGCLRSGQAEEALGLFSSMVSSGVDADGFSFAISVDACGELALLKQGMQAHARVIRGGFDSDVVVRNSLVDMYAKCGCVDSAGLVFRDALSSDAVLWTTMISAYGKFGRVHDAICMFDRMSQLGIKRDDVAYLAVLSACSHSGLVKEGWNYFKLMFHGQNSVKMQPEHYGCMADLLCRSGYLEEALDFITNMPFESSIAAWSALLNSCRIHGNAKLGQLAASRLVQLDPENHSNWVALSNVHASESDWHETWMIRESMSIECVKKEPGCSWVELHDGVHVFLMADQSQPELVDVTWKVTFIFIKFIQLQNNRPKDLNILSIQLC</sequence>
<feature type="repeat" description="PPR" evidence="3">
    <location>
        <begin position="83"/>
        <end position="117"/>
    </location>
</feature>
<dbReference type="EnsemblPlants" id="OGLUM05G03720.1">
    <property type="protein sequence ID" value="OGLUM05G03720.1"/>
    <property type="gene ID" value="OGLUM05G03720"/>
</dbReference>
<dbReference type="PANTHER" id="PTHR47926:SF449">
    <property type="entry name" value="PENTATRICOPEPTIDE REPEAT-CONTAINING PROTEIN"/>
    <property type="match status" value="1"/>
</dbReference>
<dbReference type="InterPro" id="IPR011990">
    <property type="entry name" value="TPR-like_helical_dom_sf"/>
</dbReference>
<accession>A0A0D9ZUE1</accession>
<dbReference type="PANTHER" id="PTHR47926">
    <property type="entry name" value="PENTATRICOPEPTIDE REPEAT-CONTAINING PROTEIN"/>
    <property type="match status" value="1"/>
</dbReference>
<protein>
    <recommendedName>
        <fullName evidence="6">Pentatricopeptide repeat-containing protein</fullName>
    </recommendedName>
</protein>
<dbReference type="FunFam" id="1.25.40.10:FF:001283">
    <property type="entry name" value="Vegetative storage protein"/>
    <property type="match status" value="1"/>
</dbReference>
<dbReference type="GO" id="GO:0009451">
    <property type="term" value="P:RNA modification"/>
    <property type="evidence" value="ECO:0007669"/>
    <property type="project" value="InterPro"/>
</dbReference>
<dbReference type="FunFam" id="1.25.40.10:FF:001456">
    <property type="entry name" value="Vegetative storage protein"/>
    <property type="match status" value="1"/>
</dbReference>
<dbReference type="Pfam" id="PF01535">
    <property type="entry name" value="PPR"/>
    <property type="match status" value="3"/>
</dbReference>
<dbReference type="InterPro" id="IPR002885">
    <property type="entry name" value="PPR_rpt"/>
</dbReference>
<dbReference type="STRING" id="40148.A0A0D9ZUE1"/>
<reference evidence="4" key="2">
    <citation type="submission" date="2018-05" db="EMBL/GenBank/DDBJ databases">
        <title>OgluRS3 (Oryza glumaepatula Reference Sequence Version 3).</title>
        <authorList>
            <person name="Zhang J."/>
            <person name="Kudrna D."/>
            <person name="Lee S."/>
            <person name="Talag J."/>
            <person name="Welchert J."/>
            <person name="Wing R.A."/>
        </authorList>
    </citation>
    <scope>NUCLEOTIDE SEQUENCE [LARGE SCALE GENOMIC DNA]</scope>
</reference>
<dbReference type="InterPro" id="IPR046960">
    <property type="entry name" value="PPR_At4g14850-like_plant"/>
</dbReference>
<dbReference type="InterPro" id="IPR046848">
    <property type="entry name" value="E_motif"/>
</dbReference>
<keyword evidence="1" id="KW-0677">Repeat</keyword>
<dbReference type="eggNOG" id="KOG4197">
    <property type="taxonomic scope" value="Eukaryota"/>
</dbReference>